<evidence type="ECO:0000256" key="1">
    <source>
        <dbReference type="ARBA" id="ARBA00023125"/>
    </source>
</evidence>
<keyword evidence="4" id="KW-1185">Reference proteome</keyword>
<comment type="caution">
    <text evidence="3">The sequence shown here is derived from an EMBL/GenBank/DDBJ whole genome shotgun (WGS) entry which is preliminary data.</text>
</comment>
<protein>
    <recommendedName>
        <fullName evidence="2">HTH tetR-type domain-containing protein</fullName>
    </recommendedName>
</protein>
<name>A0A9W6P0S6_9PSEU</name>
<reference evidence="3" key="2">
    <citation type="submission" date="2023-01" db="EMBL/GenBank/DDBJ databases">
        <authorList>
            <person name="Sun Q."/>
            <person name="Evtushenko L."/>
        </authorList>
    </citation>
    <scope>NUCLEOTIDE SEQUENCE</scope>
    <source>
        <strain evidence="3">VKM Ac-1069</strain>
    </source>
</reference>
<evidence type="ECO:0000313" key="3">
    <source>
        <dbReference type="EMBL" id="GLL15749.1"/>
    </source>
</evidence>
<evidence type="ECO:0000313" key="4">
    <source>
        <dbReference type="Proteomes" id="UP001143463"/>
    </source>
</evidence>
<feature type="domain" description="HTH tetR-type" evidence="2">
    <location>
        <begin position="18"/>
        <end position="45"/>
    </location>
</feature>
<dbReference type="InterPro" id="IPR001647">
    <property type="entry name" value="HTH_TetR"/>
</dbReference>
<sequence>MTDTDTRTDGRGDTRSRLLDAAEALFAERGSESVSLREIGRAAGARNVIAAQYWFTDRDGLLKALIDRHRPEIEAARHALLDEYEAALAAGTAGDADARIAALAGALVRPSAVKLDQGASGAGYLRTVADLLTRPEPQTEPLGYDVEGGSILRWRALLEPLLDPDAVVLHRRFHVIRFVDVELAQRARAPGRRDHRLFVSQLVDSAAGLLSARTSEETRRLRAERNER</sequence>
<dbReference type="GO" id="GO:0003677">
    <property type="term" value="F:DNA binding"/>
    <property type="evidence" value="ECO:0007669"/>
    <property type="project" value="UniProtKB-KW"/>
</dbReference>
<gene>
    <name evidence="3" type="ORF">GCM10017577_69030</name>
</gene>
<evidence type="ECO:0000259" key="2">
    <source>
        <dbReference type="Pfam" id="PF00440"/>
    </source>
</evidence>
<dbReference type="AlphaFoldDB" id="A0A9W6P0S6"/>
<dbReference type="EMBL" id="BSFQ01000054">
    <property type="protein sequence ID" value="GLL15749.1"/>
    <property type="molecule type" value="Genomic_DNA"/>
</dbReference>
<dbReference type="Gene3D" id="1.10.357.10">
    <property type="entry name" value="Tetracycline Repressor, domain 2"/>
    <property type="match status" value="1"/>
</dbReference>
<dbReference type="Proteomes" id="UP001143463">
    <property type="component" value="Unassembled WGS sequence"/>
</dbReference>
<keyword evidence="1" id="KW-0238">DNA-binding</keyword>
<accession>A0A9W6P0S6</accession>
<reference evidence="3" key="1">
    <citation type="journal article" date="2014" name="Int. J. Syst. Evol. Microbiol.">
        <title>Complete genome sequence of Corynebacterium casei LMG S-19264T (=DSM 44701T), isolated from a smear-ripened cheese.</title>
        <authorList>
            <consortium name="US DOE Joint Genome Institute (JGI-PGF)"/>
            <person name="Walter F."/>
            <person name="Albersmeier A."/>
            <person name="Kalinowski J."/>
            <person name="Ruckert C."/>
        </authorList>
    </citation>
    <scope>NUCLEOTIDE SEQUENCE</scope>
    <source>
        <strain evidence="3">VKM Ac-1069</strain>
    </source>
</reference>
<dbReference type="SUPFAM" id="SSF46689">
    <property type="entry name" value="Homeodomain-like"/>
    <property type="match status" value="1"/>
</dbReference>
<dbReference type="RefSeq" id="WP_037050257.1">
    <property type="nucleotide sequence ID" value="NZ_BAAAUZ010000047.1"/>
</dbReference>
<proteinExistence type="predicted"/>
<dbReference type="InterPro" id="IPR009057">
    <property type="entry name" value="Homeodomain-like_sf"/>
</dbReference>
<organism evidence="3 4">
    <name type="scientific">Pseudonocardia halophobica</name>
    <dbReference type="NCBI Taxonomy" id="29401"/>
    <lineage>
        <taxon>Bacteria</taxon>
        <taxon>Bacillati</taxon>
        <taxon>Actinomycetota</taxon>
        <taxon>Actinomycetes</taxon>
        <taxon>Pseudonocardiales</taxon>
        <taxon>Pseudonocardiaceae</taxon>
        <taxon>Pseudonocardia</taxon>
    </lineage>
</organism>
<dbReference type="Pfam" id="PF00440">
    <property type="entry name" value="TetR_N"/>
    <property type="match status" value="1"/>
</dbReference>